<comment type="caution">
    <text evidence="1">The sequence shown here is derived from an EMBL/GenBank/DDBJ whole genome shotgun (WGS) entry which is preliminary data.</text>
</comment>
<organism evidence="1 2">
    <name type="scientific">Halorubrum tibetense</name>
    <dbReference type="NCBI Taxonomy" id="175631"/>
    <lineage>
        <taxon>Archaea</taxon>
        <taxon>Methanobacteriati</taxon>
        <taxon>Methanobacteriota</taxon>
        <taxon>Stenosarchaea group</taxon>
        <taxon>Halobacteria</taxon>
        <taxon>Halobacteriales</taxon>
        <taxon>Haloferacaceae</taxon>
        <taxon>Halorubrum</taxon>
    </lineage>
</organism>
<protein>
    <submittedName>
        <fullName evidence="1">Rubrerythrin-like domain-containing protein</fullName>
    </submittedName>
</protein>
<dbReference type="AlphaFoldDB" id="A0ABD5SAW7"/>
<proteinExistence type="predicted"/>
<evidence type="ECO:0000313" key="2">
    <source>
        <dbReference type="Proteomes" id="UP001596442"/>
    </source>
</evidence>
<dbReference type="RefSeq" id="WP_379780479.1">
    <property type="nucleotide sequence ID" value="NZ_JBHSWW010000066.1"/>
</dbReference>
<dbReference type="Proteomes" id="UP001596442">
    <property type="component" value="Unassembled WGS sequence"/>
</dbReference>
<evidence type="ECO:0000313" key="1">
    <source>
        <dbReference type="EMBL" id="MFC6753132.1"/>
    </source>
</evidence>
<sequence length="43" mass="4789">MRPNCKNSGEELYECFECGARGETPGRCECGGELQHLGRSRDL</sequence>
<accession>A0ABD5SAW7</accession>
<keyword evidence="2" id="KW-1185">Reference proteome</keyword>
<dbReference type="NCBIfam" id="NF033497">
    <property type="entry name" value="rubre_like_arch"/>
    <property type="match status" value="1"/>
</dbReference>
<name>A0ABD5SAW7_9EURY</name>
<dbReference type="EMBL" id="JBHSWW010000066">
    <property type="protein sequence ID" value="MFC6753132.1"/>
    <property type="molecule type" value="Genomic_DNA"/>
</dbReference>
<dbReference type="InterPro" id="IPR055553">
    <property type="entry name" value="DUF7129"/>
</dbReference>
<gene>
    <name evidence="1" type="ORF">ACFQEU_06585</name>
</gene>
<reference evidence="1 2" key="1">
    <citation type="journal article" date="2019" name="Int. J. Syst. Evol. Microbiol.">
        <title>The Global Catalogue of Microorganisms (GCM) 10K type strain sequencing project: providing services to taxonomists for standard genome sequencing and annotation.</title>
        <authorList>
            <consortium name="The Broad Institute Genomics Platform"/>
            <consortium name="The Broad Institute Genome Sequencing Center for Infectious Disease"/>
            <person name="Wu L."/>
            <person name="Ma J."/>
        </authorList>
    </citation>
    <scope>NUCLEOTIDE SEQUENCE [LARGE SCALE GENOMIC DNA]</scope>
    <source>
        <strain evidence="1 2">CGMCC 1.3239</strain>
    </source>
</reference>